<dbReference type="Pfam" id="PF01418">
    <property type="entry name" value="HTH_6"/>
    <property type="match status" value="1"/>
</dbReference>
<dbReference type="PANTHER" id="PTHR30514:SF18">
    <property type="entry name" value="RPIR-FAMILY TRANSCRIPTIONAL REGULATOR"/>
    <property type="match status" value="1"/>
</dbReference>
<dbReference type="InterPro" id="IPR000281">
    <property type="entry name" value="HTH_RpiR"/>
</dbReference>
<dbReference type="Proteomes" id="UP001230207">
    <property type="component" value="Unassembled WGS sequence"/>
</dbReference>
<proteinExistence type="predicted"/>
<evidence type="ECO:0000313" key="3">
    <source>
        <dbReference type="Proteomes" id="UP001230207"/>
    </source>
</evidence>
<dbReference type="GO" id="GO:0003677">
    <property type="term" value="F:DNA binding"/>
    <property type="evidence" value="ECO:0007669"/>
    <property type="project" value="UniProtKB-KW"/>
</dbReference>
<feature type="domain" description="HTH rpiR-type" evidence="1">
    <location>
        <begin position="7"/>
        <end position="83"/>
    </location>
</feature>
<keyword evidence="2" id="KW-0238">DNA-binding</keyword>
<reference evidence="2 3" key="1">
    <citation type="submission" date="2023-07" db="EMBL/GenBank/DDBJ databases">
        <title>Genomic Encyclopedia of Type Strains, Phase IV (KMG-IV): sequencing the most valuable type-strain genomes for metagenomic binning, comparative biology and taxonomic classification.</title>
        <authorList>
            <person name="Goeker M."/>
        </authorList>
    </citation>
    <scope>NUCLEOTIDE SEQUENCE [LARGE SCALE GENOMIC DNA]</scope>
    <source>
        <strain evidence="2 3">DSM 1112</strain>
    </source>
</reference>
<dbReference type="PANTHER" id="PTHR30514">
    <property type="entry name" value="GLUCOKINASE"/>
    <property type="match status" value="1"/>
</dbReference>
<dbReference type="EMBL" id="JAUSVF010000003">
    <property type="protein sequence ID" value="MDQ0323250.1"/>
    <property type="molecule type" value="Genomic_DNA"/>
</dbReference>
<sequence length="287" mass="31546">MQTMSTLPLGERILDAYDDLTKSERRLADVLLKNQDALVLYSASELSERARTSKATTARFFQRMGFPSFKTAQKDARSTVPVVPSEADRFTRSSLGKADLSEHLATDMQNLVRSVEQLRSDELSQAVQLMARAEKLWIVGFGDNYALAHFARALLIRVKPDIRMIPIGGFSVPEEFASIARTDAMLALGVGRRTRSLRSIMRSGVNAGAQVVLVTDQNVRAGNEVASVTLRCRTKGTGVFDSVVAPVSLITFLCNALALRIGQSAIERLQFIDSIHEEWGDVLSGDL</sequence>
<gene>
    <name evidence="2" type="ORF">QO002_005456</name>
</gene>
<dbReference type="PROSITE" id="PS51071">
    <property type="entry name" value="HTH_RPIR"/>
    <property type="match status" value="1"/>
</dbReference>
<protein>
    <submittedName>
        <fullName evidence="2">DNA-binding MurR/RpiR family transcriptional regulator</fullName>
    </submittedName>
</protein>
<dbReference type="Gene3D" id="1.10.10.10">
    <property type="entry name" value="Winged helix-like DNA-binding domain superfamily/Winged helix DNA-binding domain"/>
    <property type="match status" value="1"/>
</dbReference>
<dbReference type="InterPro" id="IPR009057">
    <property type="entry name" value="Homeodomain-like_sf"/>
</dbReference>
<accession>A0ABU0BYA4</accession>
<dbReference type="SUPFAM" id="SSF46689">
    <property type="entry name" value="Homeodomain-like"/>
    <property type="match status" value="1"/>
</dbReference>
<keyword evidence="3" id="KW-1185">Reference proteome</keyword>
<dbReference type="InterPro" id="IPR046348">
    <property type="entry name" value="SIS_dom_sf"/>
</dbReference>
<dbReference type="InterPro" id="IPR036388">
    <property type="entry name" value="WH-like_DNA-bd_sf"/>
</dbReference>
<dbReference type="InterPro" id="IPR047640">
    <property type="entry name" value="RpiR-like"/>
</dbReference>
<evidence type="ECO:0000259" key="1">
    <source>
        <dbReference type="PROSITE" id="PS51071"/>
    </source>
</evidence>
<dbReference type="RefSeq" id="WP_307235668.1">
    <property type="nucleotide sequence ID" value="NZ_JAUSVF010000003.1"/>
</dbReference>
<comment type="caution">
    <text evidence="2">The sequence shown here is derived from an EMBL/GenBank/DDBJ whole genome shotgun (WGS) entry which is preliminary data.</text>
</comment>
<dbReference type="SUPFAM" id="SSF53697">
    <property type="entry name" value="SIS domain"/>
    <property type="match status" value="1"/>
</dbReference>
<organism evidence="2 3">
    <name type="scientific">Pararhizobium capsulatum DSM 1112</name>
    <dbReference type="NCBI Taxonomy" id="1121113"/>
    <lineage>
        <taxon>Bacteria</taxon>
        <taxon>Pseudomonadati</taxon>
        <taxon>Pseudomonadota</taxon>
        <taxon>Alphaproteobacteria</taxon>
        <taxon>Hyphomicrobiales</taxon>
        <taxon>Rhizobiaceae</taxon>
        <taxon>Rhizobium/Agrobacterium group</taxon>
        <taxon>Pararhizobium</taxon>
    </lineage>
</organism>
<evidence type="ECO:0000313" key="2">
    <source>
        <dbReference type="EMBL" id="MDQ0323250.1"/>
    </source>
</evidence>
<dbReference type="Gene3D" id="3.40.50.10490">
    <property type="entry name" value="Glucose-6-phosphate isomerase like protein, domain 1"/>
    <property type="match status" value="1"/>
</dbReference>
<name>A0ABU0BYA4_9HYPH</name>